<comment type="subcellular location">
    <subcellularLocation>
        <location evidence="1 7">Cell membrane</location>
        <topology evidence="1 7">Multi-pass membrane protein</topology>
    </subcellularLocation>
</comment>
<evidence type="ECO:0000256" key="4">
    <source>
        <dbReference type="ARBA" id="ARBA00022692"/>
    </source>
</evidence>
<evidence type="ECO:0000256" key="2">
    <source>
        <dbReference type="ARBA" id="ARBA00022448"/>
    </source>
</evidence>
<feature type="transmembrane region" description="Helical" evidence="7">
    <location>
        <begin position="21"/>
        <end position="44"/>
    </location>
</feature>
<feature type="domain" description="ABC transmembrane type-1" evidence="8">
    <location>
        <begin position="78"/>
        <end position="258"/>
    </location>
</feature>
<name>A0A926S4Z0_9HYPH</name>
<dbReference type="RefSeq" id="WP_190290286.1">
    <property type="nucleotide sequence ID" value="NZ_JABFCZ010000005.1"/>
</dbReference>
<dbReference type="GO" id="GO:0055085">
    <property type="term" value="P:transmembrane transport"/>
    <property type="evidence" value="ECO:0007669"/>
    <property type="project" value="InterPro"/>
</dbReference>
<dbReference type="GO" id="GO:0005886">
    <property type="term" value="C:plasma membrane"/>
    <property type="evidence" value="ECO:0007669"/>
    <property type="project" value="UniProtKB-SubCell"/>
</dbReference>
<sequence length="273" mass="30109">MPDPVSDKSSRRKIFAIRQPVSRFQIIVSAIGIWVVFFGIWLLATETGAVNQLLVPAPQKVLVTIYELFVERGFASDVGISIGRVIVAFLAASLVAIPLGVVMGAFPAAEAIFNPFVSAWRYLPAPSFIPVLLMWFGTGEAPKLALLFIGVVFFLITLVMDHTKNVRNELIETALTLGAGRGTIVRSVILPAVLPNIVVAMRQMLAVTWTYLVIAEIVASTTGIGAMMMRARRFLHTDEIMAGIIVIGVLGLTFDLLFDRLHRWLFPYLQEKR</sequence>
<keyword evidence="6 7" id="KW-0472">Membrane</keyword>
<comment type="caution">
    <text evidence="9">The sequence shown here is derived from an EMBL/GenBank/DDBJ whole genome shotgun (WGS) entry which is preliminary data.</text>
</comment>
<dbReference type="CDD" id="cd06261">
    <property type="entry name" value="TM_PBP2"/>
    <property type="match status" value="1"/>
</dbReference>
<dbReference type="PROSITE" id="PS50928">
    <property type="entry name" value="ABC_TM1"/>
    <property type="match status" value="1"/>
</dbReference>
<evidence type="ECO:0000256" key="7">
    <source>
        <dbReference type="RuleBase" id="RU363032"/>
    </source>
</evidence>
<keyword evidence="2 7" id="KW-0813">Transport</keyword>
<reference evidence="9" key="1">
    <citation type="submission" date="2020-05" db="EMBL/GenBank/DDBJ databases">
        <title>Identification of trans-AT polyketide cluster in two marine bacteria, producers of a novel glutaramide-containing polyketide sesbanimide D and analogs.</title>
        <authorList>
            <person name="Kacar D."/>
            <person name="Rodriguez P."/>
            <person name="Canedo L."/>
            <person name="Gonzalez E."/>
            <person name="Galan B."/>
            <person name="De La Calle F."/>
            <person name="Garcia J.L."/>
        </authorList>
    </citation>
    <scope>NUCLEOTIDE SEQUENCE</scope>
    <source>
        <strain evidence="9">PHM038</strain>
    </source>
</reference>
<evidence type="ECO:0000256" key="5">
    <source>
        <dbReference type="ARBA" id="ARBA00022989"/>
    </source>
</evidence>
<feature type="transmembrane region" description="Helical" evidence="7">
    <location>
        <begin position="240"/>
        <end position="258"/>
    </location>
</feature>
<evidence type="ECO:0000256" key="1">
    <source>
        <dbReference type="ARBA" id="ARBA00004651"/>
    </source>
</evidence>
<dbReference type="AlphaFoldDB" id="A0A926S4Z0"/>
<evidence type="ECO:0000259" key="8">
    <source>
        <dbReference type="PROSITE" id="PS50928"/>
    </source>
</evidence>
<feature type="transmembrane region" description="Helical" evidence="7">
    <location>
        <begin position="209"/>
        <end position="228"/>
    </location>
</feature>
<feature type="transmembrane region" description="Helical" evidence="7">
    <location>
        <begin position="85"/>
        <end position="107"/>
    </location>
</feature>
<dbReference type="Proteomes" id="UP000598467">
    <property type="component" value="Unassembled WGS sequence"/>
</dbReference>
<organism evidence="9 10">
    <name type="scientific">Roseibium aggregatum</name>
    <dbReference type="NCBI Taxonomy" id="187304"/>
    <lineage>
        <taxon>Bacteria</taxon>
        <taxon>Pseudomonadati</taxon>
        <taxon>Pseudomonadota</taxon>
        <taxon>Alphaproteobacteria</taxon>
        <taxon>Hyphomicrobiales</taxon>
        <taxon>Stappiaceae</taxon>
        <taxon>Roseibium</taxon>
    </lineage>
</organism>
<dbReference type="EMBL" id="JABFCZ010000005">
    <property type="protein sequence ID" value="MBD1545605.1"/>
    <property type="molecule type" value="Genomic_DNA"/>
</dbReference>
<keyword evidence="4 7" id="KW-0812">Transmembrane</keyword>
<gene>
    <name evidence="9" type="ORF">HK439_04985</name>
</gene>
<comment type="similarity">
    <text evidence="7">Belongs to the binding-protein-dependent transport system permease family.</text>
</comment>
<dbReference type="Gene3D" id="1.10.3720.10">
    <property type="entry name" value="MetI-like"/>
    <property type="match status" value="1"/>
</dbReference>
<protein>
    <submittedName>
        <fullName evidence="9">ABC transporter permease</fullName>
    </submittedName>
</protein>
<feature type="transmembrane region" description="Helical" evidence="7">
    <location>
        <begin position="144"/>
        <end position="163"/>
    </location>
</feature>
<dbReference type="InterPro" id="IPR035906">
    <property type="entry name" value="MetI-like_sf"/>
</dbReference>
<keyword evidence="5 7" id="KW-1133">Transmembrane helix</keyword>
<evidence type="ECO:0000313" key="9">
    <source>
        <dbReference type="EMBL" id="MBD1545605.1"/>
    </source>
</evidence>
<evidence type="ECO:0000256" key="3">
    <source>
        <dbReference type="ARBA" id="ARBA00022475"/>
    </source>
</evidence>
<evidence type="ECO:0000313" key="10">
    <source>
        <dbReference type="Proteomes" id="UP000598467"/>
    </source>
</evidence>
<proteinExistence type="inferred from homology"/>
<feature type="transmembrane region" description="Helical" evidence="7">
    <location>
        <begin position="184"/>
        <end position="203"/>
    </location>
</feature>
<feature type="transmembrane region" description="Helical" evidence="7">
    <location>
        <begin position="119"/>
        <end position="138"/>
    </location>
</feature>
<dbReference type="PANTHER" id="PTHR30151:SF0">
    <property type="entry name" value="ABC TRANSPORTER PERMEASE PROTEIN MJ0413-RELATED"/>
    <property type="match status" value="1"/>
</dbReference>
<keyword evidence="3" id="KW-1003">Cell membrane</keyword>
<dbReference type="SUPFAM" id="SSF161098">
    <property type="entry name" value="MetI-like"/>
    <property type="match status" value="1"/>
</dbReference>
<accession>A0A926S4Z0</accession>
<evidence type="ECO:0000256" key="6">
    <source>
        <dbReference type="ARBA" id="ARBA00023136"/>
    </source>
</evidence>
<dbReference type="PANTHER" id="PTHR30151">
    <property type="entry name" value="ALKANE SULFONATE ABC TRANSPORTER-RELATED, MEMBRANE SUBUNIT"/>
    <property type="match status" value="1"/>
</dbReference>
<dbReference type="InterPro" id="IPR000515">
    <property type="entry name" value="MetI-like"/>
</dbReference>
<dbReference type="Pfam" id="PF00528">
    <property type="entry name" value="BPD_transp_1"/>
    <property type="match status" value="1"/>
</dbReference>